<dbReference type="EC" id="3.2.1.17" evidence="7"/>
<evidence type="ECO:0000256" key="5">
    <source>
        <dbReference type="ARBA" id="ARBA00023200"/>
    </source>
</evidence>
<evidence type="ECO:0000256" key="2">
    <source>
        <dbReference type="ARBA" id="ARBA00022529"/>
    </source>
</evidence>
<dbReference type="InterPro" id="IPR023347">
    <property type="entry name" value="Lysozyme_dom_sf"/>
</dbReference>
<evidence type="ECO:0000313" key="8">
    <source>
        <dbReference type="EMBL" id="KAA5533900.1"/>
    </source>
</evidence>
<dbReference type="GO" id="GO:0009253">
    <property type="term" value="P:peptidoglycan catabolic process"/>
    <property type="evidence" value="ECO:0007669"/>
    <property type="project" value="InterPro"/>
</dbReference>
<accession>A0A5M6CHJ4</accession>
<dbReference type="GO" id="GO:0016998">
    <property type="term" value="P:cell wall macromolecule catabolic process"/>
    <property type="evidence" value="ECO:0007669"/>
    <property type="project" value="InterPro"/>
</dbReference>
<protein>
    <recommendedName>
        <fullName evidence="7">Lysozyme</fullName>
        <ecNumber evidence="7">3.2.1.17</ecNumber>
    </recommendedName>
</protein>
<evidence type="ECO:0000256" key="1">
    <source>
        <dbReference type="ARBA" id="ARBA00000632"/>
    </source>
</evidence>
<evidence type="ECO:0000313" key="9">
    <source>
        <dbReference type="Proteomes" id="UP000325141"/>
    </source>
</evidence>
<dbReference type="Gene3D" id="1.10.530.40">
    <property type="match status" value="1"/>
</dbReference>
<dbReference type="SUPFAM" id="SSF53955">
    <property type="entry name" value="Lysozyme-like"/>
    <property type="match status" value="1"/>
</dbReference>
<organism evidence="8 9">
    <name type="scientific">Paenimyroides baculatum</name>
    <dbReference type="NCBI Taxonomy" id="2608000"/>
    <lineage>
        <taxon>Bacteria</taxon>
        <taxon>Pseudomonadati</taxon>
        <taxon>Bacteroidota</taxon>
        <taxon>Flavobacteriia</taxon>
        <taxon>Flavobacteriales</taxon>
        <taxon>Flavobacteriaceae</taxon>
        <taxon>Paenimyroides</taxon>
    </lineage>
</organism>
<dbReference type="InterPro" id="IPR002196">
    <property type="entry name" value="Glyco_hydro_24"/>
</dbReference>
<dbReference type="RefSeq" id="WP_150013262.1">
    <property type="nucleotide sequence ID" value="NZ_VWSG01000008.1"/>
</dbReference>
<dbReference type="Proteomes" id="UP000325141">
    <property type="component" value="Unassembled WGS sequence"/>
</dbReference>
<comment type="similarity">
    <text evidence="7">Belongs to the glycosyl hydrolase 24 family.</text>
</comment>
<dbReference type="InterPro" id="IPR023346">
    <property type="entry name" value="Lysozyme-like_dom_sf"/>
</dbReference>
<dbReference type="EMBL" id="VWSG01000008">
    <property type="protein sequence ID" value="KAA5533900.1"/>
    <property type="molecule type" value="Genomic_DNA"/>
</dbReference>
<keyword evidence="4 7" id="KW-0378">Hydrolase</keyword>
<evidence type="ECO:0000256" key="4">
    <source>
        <dbReference type="ARBA" id="ARBA00022801"/>
    </source>
</evidence>
<keyword evidence="2 7" id="KW-0929">Antimicrobial</keyword>
<evidence type="ECO:0000256" key="6">
    <source>
        <dbReference type="ARBA" id="ARBA00023295"/>
    </source>
</evidence>
<dbReference type="AlphaFoldDB" id="A0A5M6CHJ4"/>
<sequence>MKQASKKIIEFIANFEAFRSKPYLDVAGIPTIGYGATYYENGVKITMSDVPITNERALQLKAFHIQIAEKAVLQFVKSTVNQNQFDALISFTYNLGATALKNSTLLKKVNVNPNDKSIEAEFKKWVNIRNPKTGRLEKSNGLIRRRNEEAAIYFN</sequence>
<dbReference type="GO" id="GO:0042742">
    <property type="term" value="P:defense response to bacterium"/>
    <property type="evidence" value="ECO:0007669"/>
    <property type="project" value="UniProtKB-KW"/>
</dbReference>
<dbReference type="GO" id="GO:0031640">
    <property type="term" value="P:killing of cells of another organism"/>
    <property type="evidence" value="ECO:0007669"/>
    <property type="project" value="UniProtKB-KW"/>
</dbReference>
<reference evidence="8 9" key="1">
    <citation type="submission" date="2019-09" db="EMBL/GenBank/DDBJ databases">
        <title>Genome sequence and assembly of Flavobacterium sp.</title>
        <authorList>
            <person name="Chhetri G."/>
        </authorList>
    </citation>
    <scope>NUCLEOTIDE SEQUENCE [LARGE SCALE GENOMIC DNA]</scope>
    <source>
        <strain evidence="8 9">SNL9</strain>
    </source>
</reference>
<dbReference type="InterPro" id="IPR051018">
    <property type="entry name" value="Bacteriophage_GH24"/>
</dbReference>
<dbReference type="GO" id="GO:0003796">
    <property type="term" value="F:lysozyme activity"/>
    <property type="evidence" value="ECO:0007669"/>
    <property type="project" value="UniProtKB-EC"/>
</dbReference>
<dbReference type="PANTHER" id="PTHR38107:SF3">
    <property type="entry name" value="LYSOZYME RRRD-RELATED"/>
    <property type="match status" value="1"/>
</dbReference>
<dbReference type="InterPro" id="IPR034690">
    <property type="entry name" value="Endolysin_T4_type"/>
</dbReference>
<comment type="caution">
    <text evidence="8">The sequence shown here is derived from an EMBL/GenBank/DDBJ whole genome shotgun (WGS) entry which is preliminary data.</text>
</comment>
<comment type="catalytic activity">
    <reaction evidence="1 7">
        <text>Hydrolysis of (1-&gt;4)-beta-linkages between N-acetylmuramic acid and N-acetyl-D-glucosamine residues in a peptidoglycan and between N-acetyl-D-glucosamine residues in chitodextrins.</text>
        <dbReference type="EC" id="3.2.1.17"/>
    </reaction>
</comment>
<keyword evidence="6 7" id="KW-0326">Glycosidase</keyword>
<dbReference type="HAMAP" id="MF_04110">
    <property type="entry name" value="ENDOLYSIN_T4"/>
    <property type="match status" value="1"/>
</dbReference>
<dbReference type="PANTHER" id="PTHR38107">
    <property type="match status" value="1"/>
</dbReference>
<dbReference type="InterPro" id="IPR033907">
    <property type="entry name" value="Endolysin_autolysin"/>
</dbReference>
<keyword evidence="9" id="KW-1185">Reference proteome</keyword>
<evidence type="ECO:0000256" key="3">
    <source>
        <dbReference type="ARBA" id="ARBA00022638"/>
    </source>
</evidence>
<dbReference type="Pfam" id="PF00959">
    <property type="entry name" value="Phage_lysozyme"/>
    <property type="match status" value="1"/>
</dbReference>
<evidence type="ECO:0000256" key="7">
    <source>
        <dbReference type="RuleBase" id="RU003788"/>
    </source>
</evidence>
<keyword evidence="3 7" id="KW-0081">Bacteriolytic enzyme</keyword>
<proteinExistence type="inferred from homology"/>
<gene>
    <name evidence="8" type="ORF">F0460_11235</name>
</gene>
<dbReference type="CDD" id="cd00737">
    <property type="entry name" value="lyz_endolysin_autolysin"/>
    <property type="match status" value="1"/>
</dbReference>
<name>A0A5M6CHJ4_9FLAO</name>
<keyword evidence="5" id="KW-1035">Host cytoplasm</keyword>